<comment type="similarity">
    <text evidence="2 8">Belongs to the syntaxin family.</text>
</comment>
<keyword evidence="7 9" id="KW-0472">Membrane</keyword>
<dbReference type="PANTHER" id="PTHR19957">
    <property type="entry name" value="SYNTAXIN"/>
    <property type="match status" value="1"/>
</dbReference>
<dbReference type="Proteomes" id="UP000288716">
    <property type="component" value="Unassembled WGS sequence"/>
</dbReference>
<dbReference type="InterPro" id="IPR006011">
    <property type="entry name" value="Syntaxin_N"/>
</dbReference>
<gene>
    <name evidence="11" type="ORF">B4U80_08102</name>
</gene>
<dbReference type="FunFam" id="1.20.58.70:FF:000011">
    <property type="entry name" value="Syntaxin 4"/>
    <property type="match status" value="1"/>
</dbReference>
<dbReference type="Pfam" id="PF05739">
    <property type="entry name" value="SNARE"/>
    <property type="match status" value="1"/>
</dbReference>
<organism evidence="11 12">
    <name type="scientific">Leptotrombidium deliense</name>
    <dbReference type="NCBI Taxonomy" id="299467"/>
    <lineage>
        <taxon>Eukaryota</taxon>
        <taxon>Metazoa</taxon>
        <taxon>Ecdysozoa</taxon>
        <taxon>Arthropoda</taxon>
        <taxon>Chelicerata</taxon>
        <taxon>Arachnida</taxon>
        <taxon>Acari</taxon>
        <taxon>Acariformes</taxon>
        <taxon>Trombidiformes</taxon>
        <taxon>Prostigmata</taxon>
        <taxon>Anystina</taxon>
        <taxon>Parasitengona</taxon>
        <taxon>Trombiculoidea</taxon>
        <taxon>Trombiculidae</taxon>
        <taxon>Leptotrombidium</taxon>
    </lineage>
</organism>
<evidence type="ECO:0000313" key="11">
    <source>
        <dbReference type="EMBL" id="RWS20477.1"/>
    </source>
</evidence>
<dbReference type="GO" id="GO:0006887">
    <property type="term" value="P:exocytosis"/>
    <property type="evidence" value="ECO:0007669"/>
    <property type="project" value="TreeGrafter"/>
</dbReference>
<dbReference type="InterPro" id="IPR000727">
    <property type="entry name" value="T_SNARE_dom"/>
</dbReference>
<dbReference type="EMBL" id="NCKV01017293">
    <property type="protein sequence ID" value="RWS20477.1"/>
    <property type="molecule type" value="Genomic_DNA"/>
</dbReference>
<dbReference type="STRING" id="299467.A0A443RYM9"/>
<evidence type="ECO:0000313" key="12">
    <source>
        <dbReference type="Proteomes" id="UP000288716"/>
    </source>
</evidence>
<accession>A0A443RYM9</accession>
<evidence type="ECO:0000259" key="10">
    <source>
        <dbReference type="PROSITE" id="PS50192"/>
    </source>
</evidence>
<feature type="transmembrane region" description="Helical" evidence="9">
    <location>
        <begin position="270"/>
        <end position="292"/>
    </location>
</feature>
<evidence type="ECO:0000256" key="9">
    <source>
        <dbReference type="SAM" id="Phobius"/>
    </source>
</evidence>
<dbReference type="GO" id="GO:0031201">
    <property type="term" value="C:SNARE complex"/>
    <property type="evidence" value="ECO:0007669"/>
    <property type="project" value="TreeGrafter"/>
</dbReference>
<proteinExistence type="inferred from homology"/>
<evidence type="ECO:0000256" key="1">
    <source>
        <dbReference type="ARBA" id="ARBA00004211"/>
    </source>
</evidence>
<dbReference type="InterPro" id="IPR006012">
    <property type="entry name" value="Syntaxin/epimorphin_CS"/>
</dbReference>
<dbReference type="GO" id="GO:0000149">
    <property type="term" value="F:SNARE binding"/>
    <property type="evidence" value="ECO:0007669"/>
    <property type="project" value="TreeGrafter"/>
</dbReference>
<comment type="caution">
    <text evidence="11">The sequence shown here is derived from an EMBL/GenBank/DDBJ whole genome shotgun (WGS) entry which is preliminary data.</text>
</comment>
<sequence length="294" mass="33865">MIKDRFIALRSAQVNEEDSRLLSSVVVDEQYRQVVEFLKTVEDIRELINHIKSDVDMVKHIHSSILSAPQTEEKIRQQLEDLISAIKGGANKVRGEIKIIEQNVNHLRNKNSNSADFRIKETQHSMLSQKLFEVMTDYNRTQADFRNRCKARIKRQLELTGKVTTNDELEQMLEIENPVVFTQGSITDTQQARQASADIAARYSNIMKLEKSIRELHDMFADMALLVEQQGEMIDQIENHVKYAVNYINKVKLTIPMASKYVSKYRRKKVLIGICLCICVLVFVVGVISSIIPW</sequence>
<dbReference type="Pfam" id="PF00804">
    <property type="entry name" value="Syntaxin"/>
    <property type="match status" value="1"/>
</dbReference>
<dbReference type="SMART" id="SM00397">
    <property type="entry name" value="t_SNARE"/>
    <property type="match status" value="1"/>
</dbReference>
<dbReference type="GO" id="GO:0006886">
    <property type="term" value="P:intracellular protein transport"/>
    <property type="evidence" value="ECO:0007669"/>
    <property type="project" value="InterPro"/>
</dbReference>
<keyword evidence="4 9" id="KW-0812">Transmembrane</keyword>
<dbReference type="PANTHER" id="PTHR19957:SF424">
    <property type="entry name" value="SYNTAXIN-1A"/>
    <property type="match status" value="1"/>
</dbReference>
<dbReference type="InterPro" id="IPR045242">
    <property type="entry name" value="Syntaxin"/>
</dbReference>
<protein>
    <submittedName>
        <fullName evidence="11">Syntaxin-1A-like isoform X2</fullName>
    </submittedName>
</protein>
<evidence type="ECO:0000256" key="2">
    <source>
        <dbReference type="ARBA" id="ARBA00009063"/>
    </source>
</evidence>
<evidence type="ECO:0000256" key="6">
    <source>
        <dbReference type="ARBA" id="ARBA00022989"/>
    </source>
</evidence>
<dbReference type="InterPro" id="IPR010989">
    <property type="entry name" value="SNARE"/>
</dbReference>
<keyword evidence="5" id="KW-0532">Neurotransmitter transport</keyword>
<dbReference type="AlphaFoldDB" id="A0A443RYM9"/>
<evidence type="ECO:0000256" key="3">
    <source>
        <dbReference type="ARBA" id="ARBA00022448"/>
    </source>
</evidence>
<evidence type="ECO:0000256" key="5">
    <source>
        <dbReference type="ARBA" id="ARBA00022775"/>
    </source>
</evidence>
<dbReference type="GO" id="GO:0048278">
    <property type="term" value="P:vesicle docking"/>
    <property type="evidence" value="ECO:0007669"/>
    <property type="project" value="TreeGrafter"/>
</dbReference>
<reference evidence="11 12" key="1">
    <citation type="journal article" date="2018" name="Gigascience">
        <title>Genomes of trombidid mites reveal novel predicted allergens and laterally-transferred genes associated with secondary metabolism.</title>
        <authorList>
            <person name="Dong X."/>
            <person name="Chaisiri K."/>
            <person name="Xia D."/>
            <person name="Armstrong S.D."/>
            <person name="Fang Y."/>
            <person name="Donnelly M.J."/>
            <person name="Kadowaki T."/>
            <person name="McGarry J.W."/>
            <person name="Darby A.C."/>
            <person name="Makepeace B.L."/>
        </authorList>
    </citation>
    <scope>NUCLEOTIDE SEQUENCE [LARGE SCALE GENOMIC DNA]</scope>
    <source>
        <strain evidence="11">UoL-UT</strain>
    </source>
</reference>
<evidence type="ECO:0000256" key="8">
    <source>
        <dbReference type="RuleBase" id="RU003858"/>
    </source>
</evidence>
<dbReference type="GO" id="GO:0005886">
    <property type="term" value="C:plasma membrane"/>
    <property type="evidence" value="ECO:0007669"/>
    <property type="project" value="TreeGrafter"/>
</dbReference>
<name>A0A443RYM9_9ACAR</name>
<dbReference type="SUPFAM" id="SSF47661">
    <property type="entry name" value="t-snare proteins"/>
    <property type="match status" value="1"/>
</dbReference>
<keyword evidence="6 9" id="KW-1133">Transmembrane helix</keyword>
<dbReference type="Gene3D" id="1.20.5.110">
    <property type="match status" value="1"/>
</dbReference>
<evidence type="ECO:0000256" key="4">
    <source>
        <dbReference type="ARBA" id="ARBA00022692"/>
    </source>
</evidence>
<dbReference type="GO" id="GO:0012505">
    <property type="term" value="C:endomembrane system"/>
    <property type="evidence" value="ECO:0007669"/>
    <property type="project" value="TreeGrafter"/>
</dbReference>
<dbReference type="GO" id="GO:0005484">
    <property type="term" value="F:SNAP receptor activity"/>
    <property type="evidence" value="ECO:0007669"/>
    <property type="project" value="InterPro"/>
</dbReference>
<keyword evidence="12" id="KW-1185">Reference proteome</keyword>
<dbReference type="PROSITE" id="PS50192">
    <property type="entry name" value="T_SNARE"/>
    <property type="match status" value="1"/>
</dbReference>
<dbReference type="CDD" id="cd00179">
    <property type="entry name" value="SynN"/>
    <property type="match status" value="1"/>
</dbReference>
<keyword evidence="3" id="KW-0813">Transport</keyword>
<dbReference type="GO" id="GO:0006836">
    <property type="term" value="P:neurotransmitter transport"/>
    <property type="evidence" value="ECO:0007669"/>
    <property type="project" value="UniProtKB-KW"/>
</dbReference>
<comment type="subcellular location">
    <subcellularLocation>
        <location evidence="1">Membrane</location>
        <topology evidence="1">Single-pass type IV membrane protein</topology>
    </subcellularLocation>
</comment>
<dbReference type="VEuPathDB" id="VectorBase:LDEU011563"/>
<dbReference type="PROSITE" id="PS00914">
    <property type="entry name" value="SYNTAXIN"/>
    <property type="match status" value="1"/>
</dbReference>
<dbReference type="SMART" id="SM00503">
    <property type="entry name" value="SynN"/>
    <property type="match status" value="1"/>
</dbReference>
<dbReference type="Gene3D" id="1.20.58.70">
    <property type="match status" value="1"/>
</dbReference>
<feature type="domain" description="T-SNARE coiled-coil homology" evidence="10">
    <location>
        <begin position="196"/>
        <end position="258"/>
    </location>
</feature>
<dbReference type="GO" id="GO:0006906">
    <property type="term" value="P:vesicle fusion"/>
    <property type="evidence" value="ECO:0007669"/>
    <property type="project" value="TreeGrafter"/>
</dbReference>
<dbReference type="OrthoDB" id="10255013at2759"/>
<evidence type="ECO:0000256" key="7">
    <source>
        <dbReference type="ARBA" id="ARBA00023136"/>
    </source>
</evidence>